<comment type="caution">
    <text evidence="4">The sequence shown here is derived from an EMBL/GenBank/DDBJ whole genome shotgun (WGS) entry which is preliminary data.</text>
</comment>
<evidence type="ECO:0000313" key="5">
    <source>
        <dbReference type="Proteomes" id="UP000760545"/>
    </source>
</evidence>
<dbReference type="InterPro" id="IPR042099">
    <property type="entry name" value="ANL_N_sf"/>
</dbReference>
<reference evidence="4 5" key="1">
    <citation type="submission" date="2020-03" db="EMBL/GenBank/DDBJ databases">
        <title>Tamlana sp. nov, isolated from XXX.</title>
        <authorList>
            <person name="Cao W.R."/>
        </authorList>
    </citation>
    <scope>NUCLEOTIDE SEQUENCE [LARGE SCALE GENOMIC DNA]</scope>
    <source>
        <strain evidence="4 5">HST1-43</strain>
    </source>
</reference>
<dbReference type="Proteomes" id="UP000760545">
    <property type="component" value="Unassembled WGS sequence"/>
</dbReference>
<keyword evidence="2" id="KW-0067">ATP-binding</keyword>
<dbReference type="PANTHER" id="PTHR43272">
    <property type="entry name" value="LONG-CHAIN-FATTY-ACID--COA LIGASE"/>
    <property type="match status" value="1"/>
</dbReference>
<dbReference type="Pfam" id="PF00501">
    <property type="entry name" value="AMP-binding"/>
    <property type="match status" value="1"/>
</dbReference>
<dbReference type="InterPro" id="IPR000873">
    <property type="entry name" value="AMP-dep_synth/lig_dom"/>
</dbReference>
<dbReference type="Gene3D" id="3.40.50.12780">
    <property type="entry name" value="N-terminal domain of ligase-like"/>
    <property type="match status" value="1"/>
</dbReference>
<organism evidence="4 5">
    <name type="scientific">Tamlana crocina</name>
    <dbReference type="NCBI Taxonomy" id="393006"/>
    <lineage>
        <taxon>Bacteria</taxon>
        <taxon>Pseudomonadati</taxon>
        <taxon>Bacteroidota</taxon>
        <taxon>Flavobacteriia</taxon>
        <taxon>Flavobacteriales</taxon>
        <taxon>Flavobacteriaceae</taxon>
        <taxon>Tamlana</taxon>
    </lineage>
</organism>
<evidence type="ECO:0000256" key="1">
    <source>
        <dbReference type="ARBA" id="ARBA00022741"/>
    </source>
</evidence>
<proteinExistence type="predicted"/>
<protein>
    <submittedName>
        <fullName evidence="4">AMP-binding protein</fullName>
    </submittedName>
</protein>
<feature type="non-terminal residue" evidence="4">
    <location>
        <position position="110"/>
    </location>
</feature>
<keyword evidence="5" id="KW-1185">Reference proteome</keyword>
<dbReference type="RefSeq" id="WP_167920416.1">
    <property type="nucleotide sequence ID" value="NZ_JAAVJS010000616.1"/>
</dbReference>
<gene>
    <name evidence="4" type="ORF">HC176_18295</name>
</gene>
<feature type="domain" description="AMP-dependent synthetase/ligase" evidence="3">
    <location>
        <begin position="1"/>
        <end position="110"/>
    </location>
</feature>
<evidence type="ECO:0000313" key="4">
    <source>
        <dbReference type="EMBL" id="NJX17424.1"/>
    </source>
</evidence>
<name>A0ABX1DGJ0_9FLAO</name>
<dbReference type="InterPro" id="IPR020459">
    <property type="entry name" value="AMP-binding"/>
</dbReference>
<dbReference type="EMBL" id="JAAVJS010000616">
    <property type="protein sequence ID" value="NJX17424.1"/>
    <property type="molecule type" value="Genomic_DNA"/>
</dbReference>
<dbReference type="PROSITE" id="PS00455">
    <property type="entry name" value="AMP_BINDING"/>
    <property type="match status" value="1"/>
</dbReference>
<keyword evidence="1" id="KW-0547">Nucleotide-binding</keyword>
<sequence length="110" mass="12202">VSVPVYPNITNAELQFILQDANVKMVFVGDNALFGKIMEIEAELPALQKIYSFKEVPGVAQLTGLMQEITPKEKLQVEEHREQVKENDLATILYTSGTTGTPKGVMLSHK</sequence>
<feature type="non-terminal residue" evidence="4">
    <location>
        <position position="1"/>
    </location>
</feature>
<evidence type="ECO:0000256" key="2">
    <source>
        <dbReference type="ARBA" id="ARBA00022840"/>
    </source>
</evidence>
<evidence type="ECO:0000259" key="3">
    <source>
        <dbReference type="Pfam" id="PF00501"/>
    </source>
</evidence>
<dbReference type="SUPFAM" id="SSF56801">
    <property type="entry name" value="Acetyl-CoA synthetase-like"/>
    <property type="match status" value="1"/>
</dbReference>
<dbReference type="PRINTS" id="PR00154">
    <property type="entry name" value="AMPBINDING"/>
</dbReference>
<dbReference type="PANTHER" id="PTHR43272:SF33">
    <property type="entry name" value="AMP-BINDING DOMAIN-CONTAINING PROTEIN-RELATED"/>
    <property type="match status" value="1"/>
</dbReference>
<accession>A0ABX1DGJ0</accession>
<dbReference type="InterPro" id="IPR020845">
    <property type="entry name" value="AMP-binding_CS"/>
</dbReference>